<evidence type="ECO:0000256" key="1">
    <source>
        <dbReference type="SAM" id="MobiDB-lite"/>
    </source>
</evidence>
<evidence type="ECO:0008006" key="6">
    <source>
        <dbReference type="Google" id="ProtNLM"/>
    </source>
</evidence>
<accession>A0AAV0EPG6</accession>
<dbReference type="AlphaFoldDB" id="A0AAV0EPG6"/>
<comment type="caution">
    <text evidence="4">The sequence shown here is derived from an EMBL/GenBank/DDBJ whole genome shotgun (WGS) entry which is preliminary data.</text>
</comment>
<feature type="non-terminal residue" evidence="4">
    <location>
        <position position="409"/>
    </location>
</feature>
<dbReference type="Pfam" id="PF13960">
    <property type="entry name" value="DUF4218"/>
    <property type="match status" value="1"/>
</dbReference>
<keyword evidence="5" id="KW-1185">Reference proteome</keyword>
<organism evidence="4 5">
    <name type="scientific">Cuscuta epithymum</name>
    <dbReference type="NCBI Taxonomy" id="186058"/>
    <lineage>
        <taxon>Eukaryota</taxon>
        <taxon>Viridiplantae</taxon>
        <taxon>Streptophyta</taxon>
        <taxon>Embryophyta</taxon>
        <taxon>Tracheophyta</taxon>
        <taxon>Spermatophyta</taxon>
        <taxon>Magnoliopsida</taxon>
        <taxon>eudicotyledons</taxon>
        <taxon>Gunneridae</taxon>
        <taxon>Pentapetalae</taxon>
        <taxon>asterids</taxon>
        <taxon>lamiids</taxon>
        <taxon>Solanales</taxon>
        <taxon>Convolvulaceae</taxon>
        <taxon>Cuscuteae</taxon>
        <taxon>Cuscuta</taxon>
        <taxon>Cuscuta subgen. Cuscuta</taxon>
    </lineage>
</organism>
<dbReference type="Pfam" id="PF13952">
    <property type="entry name" value="DUF4216"/>
    <property type="match status" value="1"/>
</dbReference>
<protein>
    <recommendedName>
        <fullName evidence="6">DUF4218 domain-containing protein</fullName>
    </recommendedName>
</protein>
<evidence type="ECO:0000259" key="2">
    <source>
        <dbReference type="Pfam" id="PF13952"/>
    </source>
</evidence>
<feature type="compositionally biased region" description="Acidic residues" evidence="1">
    <location>
        <begin position="399"/>
        <end position="409"/>
    </location>
</feature>
<feature type="domain" description="DUF4218" evidence="3">
    <location>
        <begin position="1"/>
        <end position="104"/>
    </location>
</feature>
<dbReference type="PANTHER" id="PTHR48258">
    <property type="entry name" value="DUF4218 DOMAIN-CONTAINING PROTEIN-RELATED"/>
    <property type="match status" value="1"/>
</dbReference>
<name>A0AAV0EPG6_9ASTE</name>
<gene>
    <name evidence="4" type="ORF">CEPIT_LOCUS25856</name>
</gene>
<dbReference type="Proteomes" id="UP001152523">
    <property type="component" value="Unassembled WGS sequence"/>
</dbReference>
<evidence type="ECO:0000313" key="5">
    <source>
        <dbReference type="Proteomes" id="UP001152523"/>
    </source>
</evidence>
<evidence type="ECO:0000313" key="4">
    <source>
        <dbReference type="EMBL" id="CAH9124266.1"/>
    </source>
</evidence>
<feature type="domain" description="DUF4216" evidence="2">
    <location>
        <begin position="261"/>
        <end position="338"/>
    </location>
</feature>
<evidence type="ECO:0000259" key="3">
    <source>
        <dbReference type="Pfam" id="PF13960"/>
    </source>
</evidence>
<dbReference type="PANTHER" id="PTHR48258:SF4">
    <property type="entry name" value="DUF4216 DOMAIN-CONTAINING PROTEIN"/>
    <property type="match status" value="1"/>
</dbReference>
<feature type="region of interest" description="Disordered" evidence="1">
    <location>
        <begin position="389"/>
        <end position="409"/>
    </location>
</feature>
<proteinExistence type="predicted"/>
<dbReference type="InterPro" id="IPR025312">
    <property type="entry name" value="DUF4216"/>
</dbReference>
<dbReference type="InterPro" id="IPR025452">
    <property type="entry name" value="DUF4218"/>
</dbReference>
<sequence length="409" mass="47693">MARLESEIPIILCKLESLFVPGFFNPMEHLPVHLPYEAKNCGPVQYRWMYQFERYLHELKKDVKNKAKVEGSICNAYLVREASNFCSHYFEPHVYTRSRKVPRNDDGGGFEENGNRLMIFKHLGRCSGKVRKRRLTPEEYLAAHTYILLNCEEVQPYIEIYENLLKELNPDISEERLAVQVEEHFASWFETYARNNDIGNTYLHDLSRRPLAIVKSYPVYFINGYKFHTESYGLNKSTMNYGVCITGAYGDYYGKLQEILEVEYPALPLKRTVLFKCEWYDPTPNIGVKVHKQYNLVELNQRRRFNKFEPFILAMQATQVSFVSYPCTKRVNSDWLAVCKIRPRGWMDASVKEIGQSKDDAFQEDVFESIEIMETTDEAIPTLCDSNVDLEIPDRDSESGEDVDEFVSS</sequence>
<dbReference type="EMBL" id="CAMAPF010000933">
    <property type="protein sequence ID" value="CAH9124266.1"/>
    <property type="molecule type" value="Genomic_DNA"/>
</dbReference>
<reference evidence="4" key="1">
    <citation type="submission" date="2022-07" db="EMBL/GenBank/DDBJ databases">
        <authorList>
            <person name="Macas J."/>
            <person name="Novak P."/>
            <person name="Neumann P."/>
        </authorList>
    </citation>
    <scope>NUCLEOTIDE SEQUENCE</scope>
</reference>